<evidence type="ECO:0000256" key="1">
    <source>
        <dbReference type="ARBA" id="ARBA00022553"/>
    </source>
</evidence>
<evidence type="ECO:0000256" key="2">
    <source>
        <dbReference type="ARBA" id="ARBA00023012"/>
    </source>
</evidence>
<dbReference type="InterPro" id="IPR036388">
    <property type="entry name" value="WH-like_DNA-bd_sf"/>
</dbReference>
<dbReference type="InterPro" id="IPR011006">
    <property type="entry name" value="CheY-like_superfamily"/>
</dbReference>
<dbReference type="InterPro" id="IPR001789">
    <property type="entry name" value="Sig_transdc_resp-reg_receiver"/>
</dbReference>
<accession>A0ABV6S1J4</accession>
<dbReference type="InterPro" id="IPR016032">
    <property type="entry name" value="Sig_transdc_resp-reg_C-effctor"/>
</dbReference>
<keyword evidence="1 6" id="KW-0597">Phosphoprotein</keyword>
<evidence type="ECO:0000256" key="6">
    <source>
        <dbReference type="PROSITE-ProRule" id="PRU00169"/>
    </source>
</evidence>
<dbReference type="Pfam" id="PF00486">
    <property type="entry name" value="Trans_reg_C"/>
    <property type="match status" value="1"/>
</dbReference>
<dbReference type="Gene3D" id="1.10.10.10">
    <property type="entry name" value="Winged helix-like DNA-binding domain superfamily/Winged helix DNA-binding domain"/>
    <property type="match status" value="1"/>
</dbReference>
<dbReference type="InterPro" id="IPR001867">
    <property type="entry name" value="OmpR/PhoB-type_DNA-bd"/>
</dbReference>
<dbReference type="PROSITE" id="PS50110">
    <property type="entry name" value="RESPONSE_REGULATORY"/>
    <property type="match status" value="1"/>
</dbReference>
<feature type="modified residue" description="4-aspartylphosphate" evidence="6">
    <location>
        <position position="58"/>
    </location>
</feature>
<dbReference type="RefSeq" id="WP_386676737.1">
    <property type="nucleotide sequence ID" value="NZ_JBHLTG010000015.1"/>
</dbReference>
<feature type="DNA-binding region" description="OmpR/PhoB-type" evidence="7">
    <location>
        <begin position="131"/>
        <end position="228"/>
    </location>
</feature>
<dbReference type="Pfam" id="PF00072">
    <property type="entry name" value="Response_reg"/>
    <property type="match status" value="1"/>
</dbReference>
<dbReference type="PROSITE" id="PS51755">
    <property type="entry name" value="OMPR_PHOB"/>
    <property type="match status" value="1"/>
</dbReference>
<dbReference type="SUPFAM" id="SSF52172">
    <property type="entry name" value="CheY-like"/>
    <property type="match status" value="1"/>
</dbReference>
<dbReference type="SUPFAM" id="SSF46894">
    <property type="entry name" value="C-terminal effector domain of the bipartite response regulators"/>
    <property type="match status" value="1"/>
</dbReference>
<evidence type="ECO:0000313" key="10">
    <source>
        <dbReference type="EMBL" id="MFC0682587.1"/>
    </source>
</evidence>
<dbReference type="InterPro" id="IPR039420">
    <property type="entry name" value="WalR-like"/>
</dbReference>
<keyword evidence="4 7" id="KW-0238">DNA-binding</keyword>
<protein>
    <submittedName>
        <fullName evidence="10">Response regulator transcription factor</fullName>
    </submittedName>
</protein>
<dbReference type="EMBL" id="JBHLTG010000015">
    <property type="protein sequence ID" value="MFC0682587.1"/>
    <property type="molecule type" value="Genomic_DNA"/>
</dbReference>
<sequence length="233" mass="24504">MTLSPAPVRVLLVEDDLDVAAGLGAFLEPRGVSVDFAYTAREARSLVSHATFDVLVLDVQLPDGNGVALCRELKDRGLRSPVLFLTARGALEDKLRGFDAGGIDYMVKPFAPTELLARIKALAHHIPAAGGFAIRAGDFSLDPQAALVTGPGGALALNATAVLVLRRLMEASPGAVAREDLNALLWGDTPPASDPLRMHIYELRQGLAGAFGSPLIETVRGFGYRFGAGHVGA</sequence>
<dbReference type="PANTHER" id="PTHR48111">
    <property type="entry name" value="REGULATOR OF RPOS"/>
    <property type="match status" value="1"/>
</dbReference>
<evidence type="ECO:0000259" key="8">
    <source>
        <dbReference type="PROSITE" id="PS50110"/>
    </source>
</evidence>
<feature type="domain" description="OmpR/PhoB-type" evidence="9">
    <location>
        <begin position="131"/>
        <end position="228"/>
    </location>
</feature>
<evidence type="ECO:0000259" key="9">
    <source>
        <dbReference type="PROSITE" id="PS51755"/>
    </source>
</evidence>
<dbReference type="SMART" id="SM00448">
    <property type="entry name" value="REC"/>
    <property type="match status" value="1"/>
</dbReference>
<dbReference type="Gene3D" id="3.40.50.2300">
    <property type="match status" value="1"/>
</dbReference>
<evidence type="ECO:0000256" key="5">
    <source>
        <dbReference type="ARBA" id="ARBA00023163"/>
    </source>
</evidence>
<reference evidence="10 11" key="1">
    <citation type="submission" date="2024-09" db="EMBL/GenBank/DDBJ databases">
        <authorList>
            <person name="Sun Q."/>
            <person name="Mori K."/>
        </authorList>
    </citation>
    <scope>NUCLEOTIDE SEQUENCE [LARGE SCALE GENOMIC DNA]</scope>
    <source>
        <strain evidence="10 11">KCTC 23076</strain>
    </source>
</reference>
<evidence type="ECO:0000256" key="3">
    <source>
        <dbReference type="ARBA" id="ARBA00023015"/>
    </source>
</evidence>
<gene>
    <name evidence="10" type="ORF">ACFFGH_32565</name>
</gene>
<organism evidence="10 11">
    <name type="scientific">Lysobacter korlensis</name>
    <dbReference type="NCBI Taxonomy" id="553636"/>
    <lineage>
        <taxon>Bacteria</taxon>
        <taxon>Pseudomonadati</taxon>
        <taxon>Pseudomonadota</taxon>
        <taxon>Gammaproteobacteria</taxon>
        <taxon>Lysobacterales</taxon>
        <taxon>Lysobacteraceae</taxon>
        <taxon>Lysobacter</taxon>
    </lineage>
</organism>
<dbReference type="CDD" id="cd00383">
    <property type="entry name" value="trans_reg_C"/>
    <property type="match status" value="1"/>
</dbReference>
<proteinExistence type="predicted"/>
<evidence type="ECO:0000256" key="4">
    <source>
        <dbReference type="ARBA" id="ARBA00023125"/>
    </source>
</evidence>
<feature type="domain" description="Response regulatory" evidence="8">
    <location>
        <begin position="9"/>
        <end position="123"/>
    </location>
</feature>
<dbReference type="Gene3D" id="6.10.250.690">
    <property type="match status" value="1"/>
</dbReference>
<keyword evidence="11" id="KW-1185">Reference proteome</keyword>
<comment type="caution">
    <text evidence="10">The sequence shown here is derived from an EMBL/GenBank/DDBJ whole genome shotgun (WGS) entry which is preliminary data.</text>
</comment>
<dbReference type="Proteomes" id="UP001589896">
    <property type="component" value="Unassembled WGS sequence"/>
</dbReference>
<evidence type="ECO:0000256" key="7">
    <source>
        <dbReference type="PROSITE-ProRule" id="PRU01091"/>
    </source>
</evidence>
<dbReference type="PANTHER" id="PTHR48111:SF22">
    <property type="entry name" value="REGULATOR OF RPOS"/>
    <property type="match status" value="1"/>
</dbReference>
<evidence type="ECO:0000313" key="11">
    <source>
        <dbReference type="Proteomes" id="UP001589896"/>
    </source>
</evidence>
<keyword evidence="5" id="KW-0804">Transcription</keyword>
<keyword evidence="3" id="KW-0805">Transcription regulation</keyword>
<keyword evidence="2" id="KW-0902">Two-component regulatory system</keyword>
<name>A0ABV6S1J4_9GAMM</name>
<dbReference type="SMART" id="SM00862">
    <property type="entry name" value="Trans_reg_C"/>
    <property type="match status" value="1"/>
</dbReference>